<feature type="region of interest" description="Disordered" evidence="1">
    <location>
        <begin position="368"/>
        <end position="397"/>
    </location>
</feature>
<accession>A0AAV4LYN1</accession>
<dbReference type="GeneID" id="94196574"/>
<dbReference type="Proteomes" id="UP001497744">
    <property type="component" value="Unassembled WGS sequence"/>
</dbReference>
<protein>
    <submittedName>
        <fullName evidence="2">Ribosome-associated GTPase</fullName>
    </submittedName>
</protein>
<dbReference type="EMBL" id="BPLF01000004">
    <property type="protein sequence ID" value="GIX65093.1"/>
    <property type="molecule type" value="Genomic_DNA"/>
</dbReference>
<evidence type="ECO:0000313" key="2">
    <source>
        <dbReference type="EMBL" id="GIX65093.1"/>
    </source>
</evidence>
<proteinExistence type="predicted"/>
<reference evidence="2 3" key="1">
    <citation type="submission" date="2021-06" db="EMBL/GenBank/DDBJ databases">
        <title>Genome sequence of Babesia caballi.</title>
        <authorList>
            <person name="Yamagishi J."/>
            <person name="Kidaka T."/>
            <person name="Ochi A."/>
        </authorList>
    </citation>
    <scope>NUCLEOTIDE SEQUENCE [LARGE SCALE GENOMIC DNA]</scope>
    <source>
        <strain evidence="2">USDA-D6B2</strain>
    </source>
</reference>
<gene>
    <name evidence="2" type="ORF">BcabD6B2_45280</name>
</gene>
<dbReference type="RefSeq" id="XP_067717162.1">
    <property type="nucleotide sequence ID" value="XM_067861061.1"/>
</dbReference>
<evidence type="ECO:0000256" key="1">
    <source>
        <dbReference type="SAM" id="MobiDB-lite"/>
    </source>
</evidence>
<organism evidence="2 3">
    <name type="scientific">Babesia caballi</name>
    <dbReference type="NCBI Taxonomy" id="5871"/>
    <lineage>
        <taxon>Eukaryota</taxon>
        <taxon>Sar</taxon>
        <taxon>Alveolata</taxon>
        <taxon>Apicomplexa</taxon>
        <taxon>Aconoidasida</taxon>
        <taxon>Piroplasmida</taxon>
        <taxon>Babesiidae</taxon>
        <taxon>Babesia</taxon>
    </lineage>
</organism>
<dbReference type="AlphaFoldDB" id="A0AAV4LYN1"/>
<comment type="caution">
    <text evidence="2">The sequence shown here is derived from an EMBL/GenBank/DDBJ whole genome shotgun (WGS) entry which is preliminary data.</text>
</comment>
<keyword evidence="3" id="KW-1185">Reference proteome</keyword>
<sequence>MTAIYDIIERLVGDCECVTVAAVAESLGTDYGSASQAVLDFAKNRGTLELIYSVCYVDESNSIVLSHSTEAEVERLRSKYGDVKATLFGVRAGESDGGAAVPQICWKQELELVENQLKLASEKERLYIPSYAKLGPGEIRLRKYELSKQGDSALCTPSYKPTAAATNGSVTSSVAATGARSEAKKGQKKPPTAFSFDSFKNTGANKRPKLEAPSPAVEQSSAPSCGNLDAAALPVHVSRQPSAVPDTAASSYPATVITSTDFKSFVSQQKAQPSANDTAATSAKIDTSFVSQSEGETTSSLFACDDPCDAMALDVPSCNDLPVSYVEKVRCHHSSDVELSQVTKENTYVDSGYFVVEERDEYVQVTAPAKGPPGGVSRLGGNAKSADNGRTGMMKKPQKSMNQITLKCVRVSVP</sequence>
<name>A0AAV4LYN1_BABCB</name>
<feature type="region of interest" description="Disordered" evidence="1">
    <location>
        <begin position="177"/>
        <end position="225"/>
    </location>
</feature>
<evidence type="ECO:0000313" key="3">
    <source>
        <dbReference type="Proteomes" id="UP001497744"/>
    </source>
</evidence>